<dbReference type="Proteomes" id="UP000178413">
    <property type="component" value="Unassembled WGS sequence"/>
</dbReference>
<comment type="caution">
    <text evidence="1">The sequence shown here is derived from an EMBL/GenBank/DDBJ whole genome shotgun (WGS) entry which is preliminary data.</text>
</comment>
<evidence type="ECO:0000313" key="1">
    <source>
        <dbReference type="EMBL" id="OHA24416.1"/>
    </source>
</evidence>
<reference evidence="1 2" key="1">
    <citation type="journal article" date="2016" name="Nat. Commun.">
        <title>Thousands of microbial genomes shed light on interconnected biogeochemical processes in an aquifer system.</title>
        <authorList>
            <person name="Anantharaman K."/>
            <person name="Brown C.T."/>
            <person name="Hug L.A."/>
            <person name="Sharon I."/>
            <person name="Castelle C.J."/>
            <person name="Probst A.J."/>
            <person name="Thomas B.C."/>
            <person name="Singh A."/>
            <person name="Wilkins M.J."/>
            <person name="Karaoz U."/>
            <person name="Brodie E.L."/>
            <person name="Williams K.H."/>
            <person name="Hubbard S.S."/>
            <person name="Banfield J.F."/>
        </authorList>
    </citation>
    <scope>NUCLEOTIDE SEQUENCE [LARGE SCALE GENOMIC DNA]</scope>
</reference>
<gene>
    <name evidence="1" type="ORF">A3D50_00160</name>
</gene>
<dbReference type="EMBL" id="MHRM01000005">
    <property type="protein sequence ID" value="OHA24416.1"/>
    <property type="molecule type" value="Genomic_DNA"/>
</dbReference>
<name>A0A1G2MKL7_9BACT</name>
<protein>
    <recommendedName>
        <fullName evidence="3">HicB-like antitoxin of toxin-antitoxin system domain-containing protein</fullName>
    </recommendedName>
</protein>
<proteinExistence type="predicted"/>
<dbReference type="InterPro" id="IPR035069">
    <property type="entry name" value="TTHA1013/TTHA0281-like"/>
</dbReference>
<sequence length="106" mass="11986">MKNTMQKGSVRNIIFKEDNVWYAVALEFSIVIEGDSPEVASFNLQEAIVGYLESLRNSMVGGLRTDAILNQMPDPEYETLWQALEENKPIPSPYQIHSFGRLLLPA</sequence>
<organism evidence="1 2">
    <name type="scientific">Candidatus Taylorbacteria bacterium RIFCSPHIGHO2_02_FULL_44_12</name>
    <dbReference type="NCBI Taxonomy" id="1802308"/>
    <lineage>
        <taxon>Bacteria</taxon>
        <taxon>Candidatus Tayloriibacteriota</taxon>
    </lineage>
</organism>
<dbReference type="SUPFAM" id="SSF143100">
    <property type="entry name" value="TTHA1013/TTHA0281-like"/>
    <property type="match status" value="1"/>
</dbReference>
<evidence type="ECO:0000313" key="2">
    <source>
        <dbReference type="Proteomes" id="UP000178413"/>
    </source>
</evidence>
<accession>A0A1G2MKL7</accession>
<dbReference type="AlphaFoldDB" id="A0A1G2MKL7"/>
<evidence type="ECO:0008006" key="3">
    <source>
        <dbReference type="Google" id="ProtNLM"/>
    </source>
</evidence>